<dbReference type="AlphaFoldDB" id="A0A1M5D838"/>
<reference evidence="1 2" key="1">
    <citation type="submission" date="2016-11" db="EMBL/GenBank/DDBJ databases">
        <authorList>
            <person name="Jaros S."/>
            <person name="Januszkiewicz K."/>
            <person name="Wedrychowicz H."/>
        </authorList>
    </citation>
    <scope>NUCLEOTIDE SEQUENCE [LARGE SCALE GENOMIC DNA]</scope>
    <source>
        <strain evidence="1 2">DSM 45627</strain>
    </source>
</reference>
<proteinExistence type="predicted"/>
<evidence type="ECO:0000313" key="2">
    <source>
        <dbReference type="Proteomes" id="UP000186132"/>
    </source>
</evidence>
<dbReference type="STRING" id="1206085.SAMN05443575_0483"/>
<gene>
    <name evidence="1" type="ORF">SAMN05443575_0483</name>
</gene>
<dbReference type="RefSeq" id="WP_073385410.1">
    <property type="nucleotide sequence ID" value="NZ_FQVU01000001.1"/>
</dbReference>
<keyword evidence="2" id="KW-1185">Reference proteome</keyword>
<dbReference type="Proteomes" id="UP000186132">
    <property type="component" value="Unassembled WGS sequence"/>
</dbReference>
<evidence type="ECO:0000313" key="1">
    <source>
        <dbReference type="EMBL" id="SHF63101.1"/>
    </source>
</evidence>
<name>A0A1M5D838_9ACTN</name>
<sequence>MGLAAVKVRVAGADFFLLPEDDSGAGAEQLAAELTGLRKRTGGALRLRPRTAPEHAPWTNGTAESLLPVTSERALTGHEDPGTSWRDVLGADITSVETVDLDAPVALWHWAVAEGAGGFEVG</sequence>
<organism evidence="1 2">
    <name type="scientific">Jatrophihabitans endophyticus</name>
    <dbReference type="NCBI Taxonomy" id="1206085"/>
    <lineage>
        <taxon>Bacteria</taxon>
        <taxon>Bacillati</taxon>
        <taxon>Actinomycetota</taxon>
        <taxon>Actinomycetes</taxon>
        <taxon>Jatrophihabitantales</taxon>
        <taxon>Jatrophihabitantaceae</taxon>
        <taxon>Jatrophihabitans</taxon>
    </lineage>
</organism>
<dbReference type="EMBL" id="FQVU01000001">
    <property type="protein sequence ID" value="SHF63101.1"/>
    <property type="molecule type" value="Genomic_DNA"/>
</dbReference>
<protein>
    <submittedName>
        <fullName evidence="1">Uncharacterized protein</fullName>
    </submittedName>
</protein>
<accession>A0A1M5D838</accession>